<evidence type="ECO:0000256" key="2">
    <source>
        <dbReference type="SAM" id="Phobius"/>
    </source>
</evidence>
<sequence length="501" mass="53558">MTSSVPTAAEAAGNGDQPNRAASDMERDAVTAPAPASGEKSGEETPVSTPVGGDAELERLRTEVADLRRELATKNDELATKGEPVKKRAVGRRVRGVVAAILAAVAAFALVLSVVGLWAARTTLSTDRWVSTVAPLPQDPQISAAVAEYATAQTFSVLDVEQRLRDVLPQQAAFAAGPIAGQLRTQVRNVVTNVLRSDGFQTVWIELNRRVHDRVMAVVEGESEVVTAQGDQITIDLLPLINQALRELSAQLPTLFGKTITLPDLSSGAIPDNLRVRVEDALGVSLPANFAQFTVYDGGQLKALQDTVAASKRYLALFVASTIVLVLAAFVVSPRRRRTAVQLGIWLVVAAVAVTAIVRAVRRQVVEQVPEGVYRDGVNAAVDSIFSVLRERGTQLIWIGAILAVIAYLAGPGRIARWLRRQAVIGAKWAWRGARVAGDHAPGFIARYLDAVRIGGLVVAGIAALIWSSWMSLLVILVLLAAYEVAVTLIARRQEVVLKAA</sequence>
<proteinExistence type="predicted"/>
<dbReference type="EMBL" id="OBDY01000013">
    <property type="protein sequence ID" value="SNY53098.1"/>
    <property type="molecule type" value="Genomic_DNA"/>
</dbReference>
<feature type="region of interest" description="Disordered" evidence="1">
    <location>
        <begin position="1"/>
        <end position="57"/>
    </location>
</feature>
<keyword evidence="2" id="KW-0812">Transmembrane</keyword>
<gene>
    <name evidence="3" type="ORF">SAMN05421748_113179</name>
</gene>
<evidence type="ECO:0000313" key="3">
    <source>
        <dbReference type="EMBL" id="SNY53098.1"/>
    </source>
</evidence>
<organism evidence="3 4">
    <name type="scientific">Paractinoplanes atraurantiacus</name>
    <dbReference type="NCBI Taxonomy" id="1036182"/>
    <lineage>
        <taxon>Bacteria</taxon>
        <taxon>Bacillati</taxon>
        <taxon>Actinomycetota</taxon>
        <taxon>Actinomycetes</taxon>
        <taxon>Micromonosporales</taxon>
        <taxon>Micromonosporaceae</taxon>
        <taxon>Paractinoplanes</taxon>
    </lineage>
</organism>
<keyword evidence="2" id="KW-1133">Transmembrane helix</keyword>
<feature type="transmembrane region" description="Helical" evidence="2">
    <location>
        <begin position="314"/>
        <end position="332"/>
    </location>
</feature>
<evidence type="ECO:0000313" key="4">
    <source>
        <dbReference type="Proteomes" id="UP000219612"/>
    </source>
</evidence>
<evidence type="ECO:0008006" key="5">
    <source>
        <dbReference type="Google" id="ProtNLM"/>
    </source>
</evidence>
<feature type="transmembrane region" description="Helical" evidence="2">
    <location>
        <begin position="96"/>
        <end position="120"/>
    </location>
</feature>
<protein>
    <recommendedName>
        <fullName evidence="5">Integral membrane protein</fullName>
    </recommendedName>
</protein>
<accession>A0A285IYR2</accession>
<dbReference type="AlphaFoldDB" id="A0A285IYR2"/>
<feature type="transmembrane region" description="Helical" evidence="2">
    <location>
        <begin position="395"/>
        <end position="411"/>
    </location>
</feature>
<dbReference type="Proteomes" id="UP000219612">
    <property type="component" value="Unassembled WGS sequence"/>
</dbReference>
<feature type="transmembrane region" description="Helical" evidence="2">
    <location>
        <begin position="344"/>
        <end position="361"/>
    </location>
</feature>
<reference evidence="3 4" key="1">
    <citation type="submission" date="2017-09" db="EMBL/GenBank/DDBJ databases">
        <authorList>
            <person name="Ehlers B."/>
            <person name="Leendertz F.H."/>
        </authorList>
    </citation>
    <scope>NUCLEOTIDE SEQUENCE [LARGE SCALE GENOMIC DNA]</scope>
    <source>
        <strain evidence="3 4">CGMCC 4.6857</strain>
    </source>
</reference>
<keyword evidence="4" id="KW-1185">Reference proteome</keyword>
<name>A0A285IYR2_9ACTN</name>
<keyword evidence="2" id="KW-0472">Membrane</keyword>
<evidence type="ECO:0000256" key="1">
    <source>
        <dbReference type="SAM" id="MobiDB-lite"/>
    </source>
</evidence>
<dbReference type="RefSeq" id="WP_101536215.1">
    <property type="nucleotide sequence ID" value="NZ_OBDY01000013.1"/>
</dbReference>